<dbReference type="STRING" id="478820.A0A196SGZ7"/>
<reference evidence="4 5" key="1">
    <citation type="submission" date="2016-05" db="EMBL/GenBank/DDBJ databases">
        <title>Nuclear genome of Blastocystis sp. subtype 1 NandII.</title>
        <authorList>
            <person name="Gentekaki E."/>
            <person name="Curtis B."/>
            <person name="Stairs C."/>
            <person name="Eme L."/>
            <person name="Herman E."/>
            <person name="Klimes V."/>
            <person name="Arias M.C."/>
            <person name="Elias M."/>
            <person name="Hilliou F."/>
            <person name="Klute M."/>
            <person name="Malik S.-B."/>
            <person name="Pightling A."/>
            <person name="Rachubinski R."/>
            <person name="Salas D."/>
            <person name="Schlacht A."/>
            <person name="Suga H."/>
            <person name="Archibald J."/>
            <person name="Ball S.G."/>
            <person name="Clark G."/>
            <person name="Dacks J."/>
            <person name="Van Der Giezen M."/>
            <person name="Tsaousis A."/>
            <person name="Roger A."/>
        </authorList>
    </citation>
    <scope>NUCLEOTIDE SEQUENCE [LARGE SCALE GENOMIC DNA]</scope>
    <source>
        <strain evidence="5">ATCC 50177 / NandII</strain>
    </source>
</reference>
<organism evidence="4 5">
    <name type="scientific">Blastocystis sp. subtype 1 (strain ATCC 50177 / NandII)</name>
    <dbReference type="NCBI Taxonomy" id="478820"/>
    <lineage>
        <taxon>Eukaryota</taxon>
        <taxon>Sar</taxon>
        <taxon>Stramenopiles</taxon>
        <taxon>Bigyra</taxon>
        <taxon>Opalozoa</taxon>
        <taxon>Opalinata</taxon>
        <taxon>Blastocystidae</taxon>
        <taxon>Blastocystis</taxon>
    </lineage>
</organism>
<dbReference type="GO" id="GO:0006606">
    <property type="term" value="P:protein import into nucleus"/>
    <property type="evidence" value="ECO:0007669"/>
    <property type="project" value="TreeGrafter"/>
</dbReference>
<dbReference type="InterPro" id="IPR031318">
    <property type="entry name" value="OPI10"/>
</dbReference>
<evidence type="ECO:0000259" key="3">
    <source>
        <dbReference type="Pfam" id="PF21057"/>
    </source>
</evidence>
<name>A0A196SGZ7_BLAHN</name>
<gene>
    <name evidence="4" type="ORF">AV274_1991</name>
</gene>
<evidence type="ECO:0000313" key="4">
    <source>
        <dbReference type="EMBL" id="OAO16298.1"/>
    </source>
</evidence>
<dbReference type="Pfam" id="PF21057">
    <property type="entry name" value="Hikeshi-like_C"/>
    <property type="match status" value="1"/>
</dbReference>
<dbReference type="PANTHER" id="PTHR12925">
    <property type="entry name" value="HIKESHI FAMILY MEMBER"/>
    <property type="match status" value="1"/>
</dbReference>
<proteinExistence type="inferred from homology"/>
<evidence type="ECO:0008006" key="6">
    <source>
        <dbReference type="Google" id="ProtNLM"/>
    </source>
</evidence>
<accession>A0A196SGZ7</accession>
<comment type="similarity">
    <text evidence="1">Belongs to the OPI10 family.</text>
</comment>
<dbReference type="GO" id="GO:0005634">
    <property type="term" value="C:nucleus"/>
    <property type="evidence" value="ECO:0007669"/>
    <property type="project" value="TreeGrafter"/>
</dbReference>
<dbReference type="EMBL" id="LXWW01000090">
    <property type="protein sequence ID" value="OAO16298.1"/>
    <property type="molecule type" value="Genomic_DNA"/>
</dbReference>
<dbReference type="Pfam" id="PF05603">
    <property type="entry name" value="Hikeshi-like_N"/>
    <property type="match status" value="1"/>
</dbReference>
<keyword evidence="5" id="KW-1185">Reference proteome</keyword>
<comment type="caution">
    <text evidence="4">The sequence shown here is derived from an EMBL/GenBank/DDBJ whole genome shotgun (WGS) entry which is preliminary data.</text>
</comment>
<dbReference type="InterPro" id="IPR008493">
    <property type="entry name" value="Hikeshi-like_N"/>
</dbReference>
<sequence>MASPFVLIIPGYPMITQFQQIESTRFVTSLPNPASIAELCFSVNPNIQIPECGIALYYSFNPNEGWRVLGTVTTDAPSGIFRTGWGTMGVENLSSVSIGVSLESGDFVSNLKGIIQSPLDRELPVMNVAQDLYNFISSFSEPQFGKLVLPADIFDRWIDKTKKRLQIDPNYFFK</sequence>
<feature type="domain" description="Hikeshi-like C-terminal" evidence="3">
    <location>
        <begin position="127"/>
        <end position="171"/>
    </location>
</feature>
<evidence type="ECO:0000313" key="5">
    <source>
        <dbReference type="Proteomes" id="UP000078348"/>
    </source>
</evidence>
<dbReference type="Proteomes" id="UP000078348">
    <property type="component" value="Unassembled WGS sequence"/>
</dbReference>
<dbReference type="GO" id="GO:0005829">
    <property type="term" value="C:cytosol"/>
    <property type="evidence" value="ECO:0007669"/>
    <property type="project" value="TreeGrafter"/>
</dbReference>
<dbReference type="OrthoDB" id="10248398at2759"/>
<feature type="domain" description="Hikeshi-like N-terminal" evidence="2">
    <location>
        <begin position="8"/>
        <end position="83"/>
    </location>
</feature>
<dbReference type="GO" id="GO:0061608">
    <property type="term" value="F:nuclear import signal receptor activity"/>
    <property type="evidence" value="ECO:0007669"/>
    <property type="project" value="TreeGrafter"/>
</dbReference>
<dbReference type="PANTHER" id="PTHR12925:SF0">
    <property type="entry name" value="PROTEIN HIKESHI"/>
    <property type="match status" value="1"/>
</dbReference>
<evidence type="ECO:0000256" key="1">
    <source>
        <dbReference type="ARBA" id="ARBA00006623"/>
    </source>
</evidence>
<evidence type="ECO:0000259" key="2">
    <source>
        <dbReference type="Pfam" id="PF05603"/>
    </source>
</evidence>
<dbReference type="InterPro" id="IPR048364">
    <property type="entry name" value="Hikeshi-like_C"/>
</dbReference>
<dbReference type="AlphaFoldDB" id="A0A196SGZ7"/>
<protein>
    <recommendedName>
        <fullName evidence="6">Hikeshi-like domain-containing protein</fullName>
    </recommendedName>
</protein>